<sequence>GLALDQVPDSDGPSRIHDWLEKEASGPETKSLVSRLCEECIKAARNALRDMKTRGNLPKLEYRSLERSTSSFVLWVDGHKVAEGQLDDALGKSRMLRLSVLKLLISISNTLCDKLVPRLVTHPRTQLLEDLILQAKADFLNTCGDSDSEYSEDSGSGDSVFDLSSDLVSIDWKEIAEDMQTDVECLIDLGPLIESPFIDPMETKSVDSSTRDLKLDTGCQVYSNRIGHRFSEAQQDLVDRLAIANWNRLLRVLEEKEKALTENEAVVVPAANDEVVASEKGTTFHDSGLGTSVPTASAYAETVMSYRKGNHSQAQIPPMPQEGKKHNPFECLVCGRQVTMASDSAWKTHVYNDLRPWVCHQIPCRYGVESFHSQEDWIQHLASEHDFKDKWDSFKCPLCLDDTGNGKTKLTKHLANHLEEISLSALPANVEPDGESIAETDIAISPKLQNGAIQSHPDSESSLKLIPTIKPSEAPTEAAHDSKEINGDPSLFYPPRLDETYSISDAGKVQPQNIIEANFNLQDRHSHSQSRLPDTLTSGVSGLCQSLDLPSSKHSLDIDPSILKEDINSTLWPELHPKSPKPEDAKSLGTTNMTCPVCSSFIGNVTLLRYVICPEHIERFLCLTL</sequence>
<dbReference type="PANTHER" id="PTHR35391">
    <property type="entry name" value="C2H2-TYPE DOMAIN-CONTAINING PROTEIN-RELATED"/>
    <property type="match status" value="1"/>
</dbReference>
<gene>
    <name evidence="3" type="ORF">CKAH01_15575</name>
</gene>
<dbReference type="InterPro" id="IPR058925">
    <property type="entry name" value="zf-C2H2_AcuF"/>
</dbReference>
<reference evidence="3" key="1">
    <citation type="submission" date="2023-02" db="EMBL/GenBank/DDBJ databases">
        <title>Colletotrichum kahawae CIFC_Que2 genome sequencing and assembly.</title>
        <authorList>
            <person name="Baroncelli R."/>
        </authorList>
    </citation>
    <scope>NUCLEOTIDE SEQUENCE</scope>
    <source>
        <strain evidence="3">CIFC_Que2</strain>
    </source>
</reference>
<keyword evidence="4" id="KW-1185">Reference proteome</keyword>
<feature type="non-terminal residue" evidence="3">
    <location>
        <position position="625"/>
    </location>
</feature>
<dbReference type="AlphaFoldDB" id="A0AAD9YJA3"/>
<evidence type="ECO:0000256" key="1">
    <source>
        <dbReference type="SAM" id="MobiDB-lite"/>
    </source>
</evidence>
<evidence type="ECO:0000313" key="4">
    <source>
        <dbReference type="Proteomes" id="UP001281614"/>
    </source>
</evidence>
<dbReference type="Pfam" id="PF26082">
    <property type="entry name" value="zf-C2H2_AcuF"/>
    <property type="match status" value="1"/>
</dbReference>
<protein>
    <recommendedName>
        <fullName evidence="2">Oxidoreductase acuF-like C2H2 type zinc-finger domain-containing protein</fullName>
    </recommendedName>
</protein>
<feature type="domain" description="Oxidoreductase acuF-like C2H2 type zinc-finger" evidence="2">
    <location>
        <begin position="328"/>
        <end position="354"/>
    </location>
</feature>
<evidence type="ECO:0000313" key="3">
    <source>
        <dbReference type="EMBL" id="KAK2765771.1"/>
    </source>
</evidence>
<evidence type="ECO:0000259" key="2">
    <source>
        <dbReference type="Pfam" id="PF26082"/>
    </source>
</evidence>
<feature type="region of interest" description="Disordered" evidence="1">
    <location>
        <begin position="1"/>
        <end position="20"/>
    </location>
</feature>
<accession>A0AAD9YJA3</accession>
<proteinExistence type="predicted"/>
<organism evidence="3 4">
    <name type="scientific">Colletotrichum kahawae</name>
    <name type="common">Coffee berry disease fungus</name>
    <dbReference type="NCBI Taxonomy" id="34407"/>
    <lineage>
        <taxon>Eukaryota</taxon>
        <taxon>Fungi</taxon>
        <taxon>Dikarya</taxon>
        <taxon>Ascomycota</taxon>
        <taxon>Pezizomycotina</taxon>
        <taxon>Sordariomycetes</taxon>
        <taxon>Hypocreomycetidae</taxon>
        <taxon>Glomerellales</taxon>
        <taxon>Glomerellaceae</taxon>
        <taxon>Colletotrichum</taxon>
        <taxon>Colletotrichum gloeosporioides species complex</taxon>
    </lineage>
</organism>
<dbReference type="PANTHER" id="PTHR35391:SF5">
    <property type="entry name" value="DUF6590 DOMAIN-CONTAINING PROTEIN"/>
    <property type="match status" value="1"/>
</dbReference>
<dbReference type="EMBL" id="VYYT01000128">
    <property type="protein sequence ID" value="KAK2765771.1"/>
    <property type="molecule type" value="Genomic_DNA"/>
</dbReference>
<dbReference type="Proteomes" id="UP001281614">
    <property type="component" value="Unassembled WGS sequence"/>
</dbReference>
<comment type="caution">
    <text evidence="3">The sequence shown here is derived from an EMBL/GenBank/DDBJ whole genome shotgun (WGS) entry which is preliminary data.</text>
</comment>
<name>A0AAD9YJA3_COLKA</name>